<keyword evidence="3" id="KW-1185">Reference proteome</keyword>
<dbReference type="EMBL" id="PQXH01000184">
    <property type="protein sequence ID" value="TGO08986.1"/>
    <property type="molecule type" value="Genomic_DNA"/>
</dbReference>
<dbReference type="InterPro" id="IPR010730">
    <property type="entry name" value="HET"/>
</dbReference>
<protein>
    <recommendedName>
        <fullName evidence="1">Heterokaryon incompatibility domain-containing protein</fullName>
    </recommendedName>
</protein>
<dbReference type="Pfam" id="PF06985">
    <property type="entry name" value="HET"/>
    <property type="match status" value="1"/>
</dbReference>
<dbReference type="PANTHER" id="PTHR24148:SF73">
    <property type="entry name" value="HET DOMAIN PROTEIN (AFU_ORTHOLOGUE AFUA_8G01020)"/>
    <property type="match status" value="1"/>
</dbReference>
<dbReference type="InterPro" id="IPR052895">
    <property type="entry name" value="HetReg/Transcr_Mod"/>
</dbReference>
<evidence type="ECO:0000313" key="2">
    <source>
        <dbReference type="EMBL" id="TGO08986.1"/>
    </source>
</evidence>
<dbReference type="OrthoDB" id="194358at2759"/>
<evidence type="ECO:0000259" key="1">
    <source>
        <dbReference type="Pfam" id="PF06985"/>
    </source>
</evidence>
<sequence>MKAESQGAAFLWVDAICINQSDAIEQAIQVKRMGMIYSSAETVIVWIGAPRVERDAPALLEILIELDWTRENSGFRLLDSA</sequence>
<proteinExistence type="predicted"/>
<accession>A0A4Z1EA18</accession>
<dbReference type="PANTHER" id="PTHR24148">
    <property type="entry name" value="ANKYRIN REPEAT DOMAIN-CONTAINING PROTEIN 39 HOMOLOG-RELATED"/>
    <property type="match status" value="1"/>
</dbReference>
<feature type="domain" description="Heterokaryon incompatibility" evidence="1">
    <location>
        <begin position="6"/>
        <end position="54"/>
    </location>
</feature>
<organism evidence="2 3">
    <name type="scientific">Botrytis tulipae</name>
    <dbReference type="NCBI Taxonomy" id="87230"/>
    <lineage>
        <taxon>Eukaryota</taxon>
        <taxon>Fungi</taxon>
        <taxon>Dikarya</taxon>
        <taxon>Ascomycota</taxon>
        <taxon>Pezizomycotina</taxon>
        <taxon>Leotiomycetes</taxon>
        <taxon>Helotiales</taxon>
        <taxon>Sclerotiniaceae</taxon>
        <taxon>Botrytis</taxon>
    </lineage>
</organism>
<name>A0A4Z1EA18_9HELO</name>
<reference evidence="2 3" key="1">
    <citation type="submission" date="2017-12" db="EMBL/GenBank/DDBJ databases">
        <title>Comparative genomics of Botrytis spp.</title>
        <authorList>
            <person name="Valero-Jimenez C.A."/>
            <person name="Tapia P."/>
            <person name="Veloso J."/>
            <person name="Silva-Moreno E."/>
            <person name="Staats M."/>
            <person name="Valdes J.H."/>
            <person name="Van Kan J.A.L."/>
        </authorList>
    </citation>
    <scope>NUCLEOTIDE SEQUENCE [LARGE SCALE GENOMIC DNA]</scope>
    <source>
        <strain evidence="2 3">Bt9001</strain>
    </source>
</reference>
<dbReference type="AlphaFoldDB" id="A0A4Z1EA18"/>
<dbReference type="Proteomes" id="UP000297777">
    <property type="component" value="Unassembled WGS sequence"/>
</dbReference>
<evidence type="ECO:0000313" key="3">
    <source>
        <dbReference type="Proteomes" id="UP000297777"/>
    </source>
</evidence>
<comment type="caution">
    <text evidence="2">The sequence shown here is derived from an EMBL/GenBank/DDBJ whole genome shotgun (WGS) entry which is preliminary data.</text>
</comment>
<gene>
    <name evidence="2" type="ORF">BTUL_0184g00030</name>
</gene>